<dbReference type="SMART" id="SM00116">
    <property type="entry name" value="CBS"/>
    <property type="match status" value="2"/>
</dbReference>
<feature type="binding site" evidence="3">
    <location>
        <position position="188"/>
    </location>
    <ligand>
        <name>Zn(2+)</name>
        <dbReference type="ChEBI" id="CHEBI:29105"/>
    </ligand>
</feature>
<proteinExistence type="predicted"/>
<dbReference type="SUPFAM" id="SSF54631">
    <property type="entry name" value="CBS-domain pair"/>
    <property type="match status" value="1"/>
</dbReference>
<reference evidence="7" key="1">
    <citation type="submission" date="2020-11" db="EMBL/GenBank/DDBJ databases">
        <title>Carbohydrate-dependent, anaerobic sulfur respiration: A novel catabolism in halophilic archaea.</title>
        <authorList>
            <person name="Sorokin D.Y."/>
            <person name="Messina E."/>
            <person name="Smedile F."/>
            <person name="La Cono V."/>
            <person name="Hallsworth J.E."/>
            <person name="Yakimov M.M."/>
        </authorList>
    </citation>
    <scope>NUCLEOTIDE SEQUENCE</scope>
    <source>
        <strain evidence="7">AArc-S</strain>
    </source>
</reference>
<evidence type="ECO:0000259" key="5">
    <source>
        <dbReference type="PROSITE" id="PS51371"/>
    </source>
</evidence>
<evidence type="ECO:0000259" key="6">
    <source>
        <dbReference type="PROSITE" id="PS51901"/>
    </source>
</evidence>
<evidence type="ECO:0000256" key="4">
    <source>
        <dbReference type="SAM" id="MobiDB-lite"/>
    </source>
</evidence>
<evidence type="ECO:0000256" key="2">
    <source>
        <dbReference type="PROSITE-ProRule" id="PRU00703"/>
    </source>
</evidence>
<keyword evidence="1 2" id="KW-0129">CBS domain</keyword>
<dbReference type="RefSeq" id="WP_238479791.1">
    <property type="nucleotide sequence ID" value="NZ_CP064786.1"/>
</dbReference>
<dbReference type="PANTHER" id="PTHR43080">
    <property type="entry name" value="CBS DOMAIN-CONTAINING PROTEIN CBSX3, MITOCHONDRIAL"/>
    <property type="match status" value="1"/>
</dbReference>
<feature type="domain" description="CBS" evidence="5">
    <location>
        <begin position="11"/>
        <end position="67"/>
    </location>
</feature>
<dbReference type="Gene3D" id="3.10.580.10">
    <property type="entry name" value="CBS-domain"/>
    <property type="match status" value="1"/>
</dbReference>
<feature type="binding site" evidence="3">
    <location>
        <position position="185"/>
    </location>
    <ligand>
        <name>Zn(2+)</name>
        <dbReference type="ChEBI" id="CHEBI:29105"/>
    </ligand>
</feature>
<feature type="binding site" evidence="3">
    <location>
        <position position="185"/>
    </location>
    <ligand>
        <name>Fe cation</name>
        <dbReference type="ChEBI" id="CHEBI:24875"/>
    </ligand>
</feature>
<dbReference type="PROSITE" id="PS51371">
    <property type="entry name" value="CBS"/>
    <property type="match status" value="2"/>
</dbReference>
<feature type="binding site" evidence="3">
    <location>
        <position position="166"/>
    </location>
    <ligand>
        <name>Zn(2+)</name>
        <dbReference type="ChEBI" id="CHEBI:29105"/>
    </ligand>
</feature>
<sequence>MQSDLTVRDIMSRDFVGVSESDDITDVARVLREQEVSTAAVVRGSEPVGIIRAFDLLPLVPEQVSDSTAGEFMRDPEAELSPNAPLVEALDWMSTQGTGRLLVVEGEELVGVVTADDLLTATASLLENGADPRESPEAVGSTSAGAVADRTVSPGADSEYSTQSVCESCGTLTQQLQNFNGQMLCADCRDV</sequence>
<evidence type="ECO:0000256" key="3">
    <source>
        <dbReference type="PROSITE-ProRule" id="PRU01249"/>
    </source>
</evidence>
<organism evidence="7 8">
    <name type="scientific">Natranaeroarchaeum sulfidigenes</name>
    <dbReference type="NCBI Taxonomy" id="2784880"/>
    <lineage>
        <taxon>Archaea</taxon>
        <taxon>Methanobacteriati</taxon>
        <taxon>Methanobacteriota</taxon>
        <taxon>Stenosarchaea group</taxon>
        <taxon>Halobacteria</taxon>
        <taxon>Halobacteriales</taxon>
        <taxon>Natronoarchaeaceae</taxon>
        <taxon>Natranaeroarchaeum</taxon>
    </lineage>
</organism>
<feature type="domain" description="CBS" evidence="5">
    <location>
        <begin position="73"/>
        <end position="132"/>
    </location>
</feature>
<dbReference type="InterPro" id="IPR046342">
    <property type="entry name" value="CBS_dom_sf"/>
</dbReference>
<keyword evidence="3" id="KW-0408">Iron</keyword>
<feature type="binding site" evidence="3">
    <location>
        <position position="188"/>
    </location>
    <ligand>
        <name>Fe cation</name>
        <dbReference type="ChEBI" id="CHEBI:24875"/>
    </ligand>
</feature>
<dbReference type="PROSITE" id="PS51901">
    <property type="entry name" value="ACP_MB"/>
    <property type="match status" value="1"/>
</dbReference>
<dbReference type="KEGG" id="hara:AArcS_1433"/>
<accession>A0A897MQ15</accession>
<dbReference type="CDD" id="cd02205">
    <property type="entry name" value="CBS_pair_SF"/>
    <property type="match status" value="1"/>
</dbReference>
<protein>
    <submittedName>
        <fullName evidence="7">CBS domain</fullName>
    </submittedName>
</protein>
<keyword evidence="3" id="KW-0479">Metal-binding</keyword>
<feature type="binding site" evidence="3">
    <location>
        <position position="166"/>
    </location>
    <ligand>
        <name>Fe cation</name>
        <dbReference type="ChEBI" id="CHEBI:24875"/>
    </ligand>
</feature>
<evidence type="ECO:0000313" key="7">
    <source>
        <dbReference type="EMBL" id="QSG02647.1"/>
    </source>
</evidence>
<keyword evidence="3" id="KW-0862">Zinc</keyword>
<dbReference type="GO" id="GO:0046872">
    <property type="term" value="F:metal ion binding"/>
    <property type="evidence" value="ECO:0007669"/>
    <property type="project" value="UniProtKB-KW"/>
</dbReference>
<gene>
    <name evidence="7" type="ORF">AArcS_1433</name>
</gene>
<feature type="region of interest" description="Disordered" evidence="4">
    <location>
        <begin position="127"/>
        <end position="160"/>
    </location>
</feature>
<dbReference type="EMBL" id="CP064786">
    <property type="protein sequence ID" value="QSG02647.1"/>
    <property type="molecule type" value="Genomic_DNA"/>
</dbReference>
<keyword evidence="8" id="KW-1185">Reference proteome</keyword>
<dbReference type="Pfam" id="PF00571">
    <property type="entry name" value="CBS"/>
    <property type="match status" value="2"/>
</dbReference>
<dbReference type="InterPro" id="IPR000644">
    <property type="entry name" value="CBS_dom"/>
</dbReference>
<feature type="domain" description="ACP-type MB" evidence="6">
    <location>
        <begin position="161"/>
        <end position="191"/>
    </location>
</feature>
<evidence type="ECO:0000256" key="1">
    <source>
        <dbReference type="ARBA" id="ARBA00023122"/>
    </source>
</evidence>
<feature type="binding site" evidence="3">
    <location>
        <position position="169"/>
    </location>
    <ligand>
        <name>Fe cation</name>
        <dbReference type="ChEBI" id="CHEBI:24875"/>
    </ligand>
</feature>
<dbReference type="InterPro" id="IPR044065">
    <property type="entry name" value="ACP_MB"/>
</dbReference>
<evidence type="ECO:0000313" key="8">
    <source>
        <dbReference type="Proteomes" id="UP000663586"/>
    </source>
</evidence>
<feature type="binding site" evidence="3">
    <location>
        <position position="169"/>
    </location>
    <ligand>
        <name>Zn(2+)</name>
        <dbReference type="ChEBI" id="CHEBI:29105"/>
    </ligand>
</feature>
<dbReference type="GeneID" id="70684816"/>
<name>A0A897MQ15_9EURY</name>
<dbReference type="InterPro" id="IPR051257">
    <property type="entry name" value="Diverse_CBS-Domain"/>
</dbReference>
<dbReference type="AlphaFoldDB" id="A0A897MQ15"/>
<dbReference type="Proteomes" id="UP000663586">
    <property type="component" value="Chromosome"/>
</dbReference>
<dbReference type="PANTHER" id="PTHR43080:SF2">
    <property type="entry name" value="CBS DOMAIN-CONTAINING PROTEIN"/>
    <property type="match status" value="1"/>
</dbReference>